<dbReference type="InterPro" id="IPR015422">
    <property type="entry name" value="PyrdxlP-dep_Trfase_small"/>
</dbReference>
<sequence>MIVDKFPDRVIEINQEQYLYFGGTAYLGLPTNKEFQELVIQNILNWGTTYGSSRTANIQLSAYDAGEVFLASHIGSEKTVTVSSGMLAGKLVIDLMKKQTDCFFHLNDTHNAIQTENSVPIFLNGNLNDRLLDSKPEKITILTDGVRSFETKPADLSFLEKISKSKEITLVIDESHSLGITGKNGSGIYSSIEFPVKRKIMVSSLGKAFGLTGGVIASDSEFIGKIKELETFTSAAGMNPAFVQTLSDAKEIYKIQHQKLKDNLSYIDSILIKNNNILFDKNYPLIYLLSNELVEKLKAEKIIIASFRYTKEAEPLNRIVITANHLKEDLDKLVNVFNHFNSRF</sequence>
<dbReference type="Pfam" id="PF00155">
    <property type="entry name" value="Aminotran_1_2"/>
    <property type="match status" value="1"/>
</dbReference>
<dbReference type="EMBL" id="FOMH01000010">
    <property type="protein sequence ID" value="SFD64769.1"/>
    <property type="molecule type" value="Genomic_DNA"/>
</dbReference>
<dbReference type="Proteomes" id="UP000199672">
    <property type="component" value="Unassembled WGS sequence"/>
</dbReference>
<dbReference type="STRING" id="739143.SAMN05216297_110142"/>
<evidence type="ECO:0000313" key="5">
    <source>
        <dbReference type="Proteomes" id="UP000199672"/>
    </source>
</evidence>
<dbReference type="InterPro" id="IPR004839">
    <property type="entry name" value="Aminotransferase_I/II_large"/>
</dbReference>
<dbReference type="Gene3D" id="3.90.1150.10">
    <property type="entry name" value="Aspartate Aminotransferase, domain 1"/>
    <property type="match status" value="1"/>
</dbReference>
<evidence type="ECO:0000313" key="4">
    <source>
        <dbReference type="EMBL" id="SFD64769.1"/>
    </source>
</evidence>
<dbReference type="GO" id="GO:0016740">
    <property type="term" value="F:transferase activity"/>
    <property type="evidence" value="ECO:0007669"/>
    <property type="project" value="UniProtKB-KW"/>
</dbReference>
<dbReference type="InterPro" id="IPR050087">
    <property type="entry name" value="AON_synthase_class-II"/>
</dbReference>
<name>A0A1I1U1Y0_9FLAO</name>
<reference evidence="5" key="1">
    <citation type="submission" date="2016-10" db="EMBL/GenBank/DDBJ databases">
        <authorList>
            <person name="Varghese N."/>
            <person name="Submissions S."/>
        </authorList>
    </citation>
    <scope>NUCLEOTIDE SEQUENCE [LARGE SCALE GENOMIC DNA]</scope>
    <source>
        <strain evidence="5">CGMCC 1.10370</strain>
    </source>
</reference>
<dbReference type="PANTHER" id="PTHR13693:SF3">
    <property type="entry name" value="LD36009P"/>
    <property type="match status" value="1"/>
</dbReference>
<dbReference type="OrthoDB" id="846426at2"/>
<feature type="domain" description="Aminotransferase class I/classII large" evidence="3">
    <location>
        <begin position="132"/>
        <end position="336"/>
    </location>
</feature>
<evidence type="ECO:0000259" key="3">
    <source>
        <dbReference type="Pfam" id="PF00155"/>
    </source>
</evidence>
<dbReference type="InterPro" id="IPR015424">
    <property type="entry name" value="PyrdxlP-dep_Trfase"/>
</dbReference>
<gene>
    <name evidence="4" type="ORF">SAMN05216297_110142</name>
</gene>
<dbReference type="PANTHER" id="PTHR13693">
    <property type="entry name" value="CLASS II AMINOTRANSFERASE/8-AMINO-7-OXONONANOATE SYNTHASE"/>
    <property type="match status" value="1"/>
</dbReference>
<protein>
    <submittedName>
        <fullName evidence="4">7-keto-8-aminopelargonate synthetase</fullName>
    </submittedName>
</protein>
<evidence type="ECO:0000256" key="2">
    <source>
        <dbReference type="ARBA" id="ARBA00022679"/>
    </source>
</evidence>
<keyword evidence="5" id="KW-1185">Reference proteome</keyword>
<dbReference type="Gene3D" id="3.40.640.10">
    <property type="entry name" value="Type I PLP-dependent aspartate aminotransferase-like (Major domain)"/>
    <property type="match status" value="1"/>
</dbReference>
<proteinExistence type="predicted"/>
<dbReference type="RefSeq" id="WP_091496105.1">
    <property type="nucleotide sequence ID" value="NZ_FOMH01000010.1"/>
</dbReference>
<dbReference type="SUPFAM" id="SSF53383">
    <property type="entry name" value="PLP-dependent transferases"/>
    <property type="match status" value="1"/>
</dbReference>
<organism evidence="4 5">
    <name type="scientific">Flavobacterium phragmitis</name>
    <dbReference type="NCBI Taxonomy" id="739143"/>
    <lineage>
        <taxon>Bacteria</taxon>
        <taxon>Pseudomonadati</taxon>
        <taxon>Bacteroidota</taxon>
        <taxon>Flavobacteriia</taxon>
        <taxon>Flavobacteriales</taxon>
        <taxon>Flavobacteriaceae</taxon>
        <taxon>Flavobacterium</taxon>
    </lineage>
</organism>
<dbReference type="AlphaFoldDB" id="A0A1I1U1Y0"/>
<dbReference type="InterPro" id="IPR015421">
    <property type="entry name" value="PyrdxlP-dep_Trfase_major"/>
</dbReference>
<evidence type="ECO:0000256" key="1">
    <source>
        <dbReference type="ARBA" id="ARBA00001933"/>
    </source>
</evidence>
<accession>A0A1I1U1Y0</accession>
<keyword evidence="2" id="KW-0808">Transferase</keyword>
<comment type="cofactor">
    <cofactor evidence="1">
        <name>pyridoxal 5'-phosphate</name>
        <dbReference type="ChEBI" id="CHEBI:597326"/>
    </cofactor>
</comment>
<dbReference type="GO" id="GO:0030170">
    <property type="term" value="F:pyridoxal phosphate binding"/>
    <property type="evidence" value="ECO:0007669"/>
    <property type="project" value="InterPro"/>
</dbReference>